<dbReference type="GO" id="GO:0009116">
    <property type="term" value="P:nucleoside metabolic process"/>
    <property type="evidence" value="ECO:0007669"/>
    <property type="project" value="InterPro"/>
</dbReference>
<protein>
    <recommendedName>
        <fullName evidence="3">Nucleoside phosphorylase domain-containing protein</fullName>
    </recommendedName>
</protein>
<gene>
    <name evidence="1" type="ORF">QQS21_004890</name>
</gene>
<evidence type="ECO:0008006" key="3">
    <source>
        <dbReference type="Google" id="ProtNLM"/>
    </source>
</evidence>
<evidence type="ECO:0000313" key="2">
    <source>
        <dbReference type="Proteomes" id="UP001251528"/>
    </source>
</evidence>
<sequence>MLRKLSHEDYTVGWICPLEVEQIAALQMLDEHHERLPQPSVDHNIYNLGSIDGHNVVIAGLHRTGNNPAAVVATQMRNTFRSLRFGLLVGIGGGVPVKTDNGMIRLGHVVVSKPTGVHSGVVQYDHGKAKSGIFERTGALQPPPVVLLNAAQDLAAK</sequence>
<dbReference type="PANTHER" id="PTHR46082:SF11">
    <property type="entry name" value="AAA+ ATPASE DOMAIN-CONTAINING PROTEIN-RELATED"/>
    <property type="match status" value="1"/>
</dbReference>
<reference evidence="1" key="1">
    <citation type="submission" date="2023-06" db="EMBL/GenBank/DDBJ databases">
        <title>Conoideocrella luteorostrata (Hypocreales: Clavicipitaceae), a potential biocontrol fungus for elongate hemlock scale in United States Christmas tree production areas.</title>
        <authorList>
            <person name="Barrett H."/>
            <person name="Lovett B."/>
            <person name="Macias A.M."/>
            <person name="Stajich J.E."/>
            <person name="Kasson M.T."/>
        </authorList>
    </citation>
    <scope>NUCLEOTIDE SEQUENCE</scope>
    <source>
        <strain evidence="1">ARSEF 14590</strain>
    </source>
</reference>
<dbReference type="Gene3D" id="3.40.50.1580">
    <property type="entry name" value="Nucleoside phosphorylase domain"/>
    <property type="match status" value="1"/>
</dbReference>
<organism evidence="1 2">
    <name type="scientific">Conoideocrella luteorostrata</name>
    <dbReference type="NCBI Taxonomy" id="1105319"/>
    <lineage>
        <taxon>Eukaryota</taxon>
        <taxon>Fungi</taxon>
        <taxon>Dikarya</taxon>
        <taxon>Ascomycota</taxon>
        <taxon>Pezizomycotina</taxon>
        <taxon>Sordariomycetes</taxon>
        <taxon>Hypocreomycetidae</taxon>
        <taxon>Hypocreales</taxon>
        <taxon>Clavicipitaceae</taxon>
        <taxon>Conoideocrella</taxon>
    </lineage>
</organism>
<dbReference type="InterPro" id="IPR035994">
    <property type="entry name" value="Nucleoside_phosphorylase_sf"/>
</dbReference>
<accession>A0AAJ0CQR6</accession>
<dbReference type="PANTHER" id="PTHR46082">
    <property type="entry name" value="ATP/GTP-BINDING PROTEIN-RELATED"/>
    <property type="match status" value="1"/>
</dbReference>
<evidence type="ECO:0000313" key="1">
    <source>
        <dbReference type="EMBL" id="KAK2601572.1"/>
    </source>
</evidence>
<proteinExistence type="predicted"/>
<dbReference type="AlphaFoldDB" id="A0AAJ0CQR6"/>
<dbReference type="Proteomes" id="UP001251528">
    <property type="component" value="Unassembled WGS sequence"/>
</dbReference>
<dbReference type="GO" id="GO:0003824">
    <property type="term" value="F:catalytic activity"/>
    <property type="evidence" value="ECO:0007669"/>
    <property type="project" value="InterPro"/>
</dbReference>
<dbReference type="EMBL" id="JASWJB010000075">
    <property type="protein sequence ID" value="KAK2601572.1"/>
    <property type="molecule type" value="Genomic_DNA"/>
</dbReference>
<comment type="caution">
    <text evidence="1">The sequence shown here is derived from an EMBL/GenBank/DDBJ whole genome shotgun (WGS) entry which is preliminary data.</text>
</comment>
<dbReference type="SUPFAM" id="SSF53167">
    <property type="entry name" value="Purine and uridine phosphorylases"/>
    <property type="match status" value="1"/>
</dbReference>
<keyword evidence="2" id="KW-1185">Reference proteome</keyword>
<name>A0AAJ0CQR6_9HYPO</name>
<dbReference type="InterPro" id="IPR053137">
    <property type="entry name" value="NLR-like"/>
</dbReference>